<dbReference type="EMBL" id="JACEIK010002895">
    <property type="protein sequence ID" value="MCD9639377.1"/>
    <property type="molecule type" value="Genomic_DNA"/>
</dbReference>
<evidence type="ECO:0000313" key="1">
    <source>
        <dbReference type="EMBL" id="MCD9639377.1"/>
    </source>
</evidence>
<gene>
    <name evidence="1" type="ORF">HAX54_023818</name>
</gene>
<sequence>MKMTGGTTKGMDQAQKQEEEWIVTKVLNLLVDTIDAQGRCKDQFCIEGVAINITQNTSNVSTHRLDDWQIATAKSIAKSTIRSPLALRIGSPNSFNVLEGQNMNQATTSLTIQVDQGSKWGDEVFVPPLLPQ</sequence>
<keyword evidence="2" id="KW-1185">Reference proteome</keyword>
<protein>
    <submittedName>
        <fullName evidence="1">Uncharacterized protein</fullName>
    </submittedName>
</protein>
<accession>A0ABS8UX97</accession>
<organism evidence="1 2">
    <name type="scientific">Datura stramonium</name>
    <name type="common">Jimsonweed</name>
    <name type="synonym">Common thornapple</name>
    <dbReference type="NCBI Taxonomy" id="4076"/>
    <lineage>
        <taxon>Eukaryota</taxon>
        <taxon>Viridiplantae</taxon>
        <taxon>Streptophyta</taxon>
        <taxon>Embryophyta</taxon>
        <taxon>Tracheophyta</taxon>
        <taxon>Spermatophyta</taxon>
        <taxon>Magnoliopsida</taxon>
        <taxon>eudicotyledons</taxon>
        <taxon>Gunneridae</taxon>
        <taxon>Pentapetalae</taxon>
        <taxon>asterids</taxon>
        <taxon>lamiids</taxon>
        <taxon>Solanales</taxon>
        <taxon>Solanaceae</taxon>
        <taxon>Solanoideae</taxon>
        <taxon>Datureae</taxon>
        <taxon>Datura</taxon>
    </lineage>
</organism>
<comment type="caution">
    <text evidence="1">The sequence shown here is derived from an EMBL/GenBank/DDBJ whole genome shotgun (WGS) entry which is preliminary data.</text>
</comment>
<proteinExistence type="predicted"/>
<evidence type="ECO:0000313" key="2">
    <source>
        <dbReference type="Proteomes" id="UP000823775"/>
    </source>
</evidence>
<dbReference type="Proteomes" id="UP000823775">
    <property type="component" value="Unassembled WGS sequence"/>
</dbReference>
<reference evidence="1 2" key="1">
    <citation type="journal article" date="2021" name="BMC Genomics">
        <title>Datura genome reveals duplications of psychoactive alkaloid biosynthetic genes and high mutation rate following tissue culture.</title>
        <authorList>
            <person name="Rajewski A."/>
            <person name="Carter-House D."/>
            <person name="Stajich J."/>
            <person name="Litt A."/>
        </authorList>
    </citation>
    <scope>NUCLEOTIDE SEQUENCE [LARGE SCALE GENOMIC DNA]</scope>
    <source>
        <strain evidence="1">AR-01</strain>
    </source>
</reference>
<name>A0ABS8UX97_DATST</name>